<comment type="similarity">
    <text evidence="1">Belongs to the DtxR/MntR family.</text>
</comment>
<dbReference type="SUPFAM" id="SSF47979">
    <property type="entry name" value="Iron-dependent repressor protein, dimerization domain"/>
    <property type="match status" value="1"/>
</dbReference>
<evidence type="ECO:0000256" key="3">
    <source>
        <dbReference type="ARBA" id="ARBA00023125"/>
    </source>
</evidence>
<evidence type="ECO:0000259" key="5">
    <source>
        <dbReference type="PROSITE" id="PS50944"/>
    </source>
</evidence>
<evidence type="ECO:0000256" key="1">
    <source>
        <dbReference type="ARBA" id="ARBA00007871"/>
    </source>
</evidence>
<dbReference type="Gene3D" id="1.10.10.10">
    <property type="entry name" value="Winged helix-like DNA-binding domain superfamily/Winged helix DNA-binding domain"/>
    <property type="match status" value="1"/>
</dbReference>
<comment type="caution">
    <text evidence="6">The sequence shown here is derived from an EMBL/GenBank/DDBJ whole genome shotgun (WGS) entry which is preliminary data.</text>
</comment>
<protein>
    <submittedName>
        <fullName evidence="6">DtxR family iron (Metal) dependent repressor</fullName>
    </submittedName>
</protein>
<dbReference type="AlphaFoldDB" id="A0A2N3G603"/>
<evidence type="ECO:0000313" key="6">
    <source>
        <dbReference type="EMBL" id="PKQ28147.1"/>
    </source>
</evidence>
<feature type="domain" description="HTH dtxR-type" evidence="5">
    <location>
        <begin position="1"/>
        <end position="62"/>
    </location>
</feature>
<keyword evidence="4" id="KW-0804">Transcription</keyword>
<dbReference type="InterPro" id="IPR050536">
    <property type="entry name" value="DtxR_MntR_Metal-Reg"/>
</dbReference>
<accession>A0A2N3G603</accession>
<dbReference type="Gene3D" id="1.10.60.10">
    <property type="entry name" value="Iron dependent repressor, metal binding and dimerisation domain"/>
    <property type="match status" value="1"/>
</dbReference>
<dbReference type="SUPFAM" id="SSF46785">
    <property type="entry name" value="Winged helix' DNA-binding domain"/>
    <property type="match status" value="1"/>
</dbReference>
<evidence type="ECO:0000256" key="2">
    <source>
        <dbReference type="ARBA" id="ARBA00023015"/>
    </source>
</evidence>
<gene>
    <name evidence="6" type="ORF">CVT63_04230</name>
</gene>
<dbReference type="InterPro" id="IPR036388">
    <property type="entry name" value="WH-like_DNA-bd_sf"/>
</dbReference>
<organism evidence="6 7">
    <name type="scientific">Candidatus Anoxymicrobium japonicum</name>
    <dbReference type="NCBI Taxonomy" id="2013648"/>
    <lineage>
        <taxon>Bacteria</taxon>
        <taxon>Bacillati</taxon>
        <taxon>Actinomycetota</taxon>
        <taxon>Candidatus Geothermincolia</taxon>
        <taxon>Candidatus Geothermincolales</taxon>
        <taxon>Candidatus Anoxymicrobiaceae</taxon>
        <taxon>Candidatus Anoxymicrobium</taxon>
    </lineage>
</organism>
<proteinExistence type="inferred from homology"/>
<dbReference type="GO" id="GO:0046983">
    <property type="term" value="F:protein dimerization activity"/>
    <property type="evidence" value="ECO:0007669"/>
    <property type="project" value="InterPro"/>
</dbReference>
<dbReference type="EMBL" id="PHEX01000030">
    <property type="protein sequence ID" value="PKQ28147.1"/>
    <property type="molecule type" value="Genomic_DNA"/>
</dbReference>
<dbReference type="PROSITE" id="PS50944">
    <property type="entry name" value="HTH_DTXR"/>
    <property type="match status" value="1"/>
</dbReference>
<dbReference type="InterPro" id="IPR022689">
    <property type="entry name" value="Iron_dep_repressor"/>
</dbReference>
<dbReference type="GO" id="GO:0003677">
    <property type="term" value="F:DNA binding"/>
    <property type="evidence" value="ECO:0007669"/>
    <property type="project" value="UniProtKB-KW"/>
</dbReference>
<dbReference type="Proteomes" id="UP000233654">
    <property type="component" value="Unassembled WGS sequence"/>
</dbReference>
<dbReference type="InterPro" id="IPR001367">
    <property type="entry name" value="Fe_dep_repressor"/>
</dbReference>
<dbReference type="InterPro" id="IPR022687">
    <property type="entry name" value="HTH_DTXR"/>
</dbReference>
<dbReference type="Pfam" id="PF02742">
    <property type="entry name" value="Fe_dep_repr_C"/>
    <property type="match status" value="1"/>
</dbReference>
<dbReference type="InterPro" id="IPR036421">
    <property type="entry name" value="Fe_dep_repressor_sf"/>
</dbReference>
<sequence>MPEAFERYLETIYEITGSGAEVRVKDIATSLNVSKPSVSEMVDRLVNNSLVTHDKYQHIKLTAKGKLIAKGLDRKHEVVKRFFIDVLGVDEAIADMDACEIEHVISDRTLNKLVEYLEAN</sequence>
<dbReference type="PANTHER" id="PTHR33238:SF7">
    <property type="entry name" value="IRON-DEPENDENT TRANSCRIPTIONAL REGULATOR"/>
    <property type="match status" value="1"/>
</dbReference>
<evidence type="ECO:0000256" key="4">
    <source>
        <dbReference type="ARBA" id="ARBA00023163"/>
    </source>
</evidence>
<dbReference type="PANTHER" id="PTHR33238">
    <property type="entry name" value="IRON (METAL) DEPENDENT REPRESSOR, DTXR FAMILY"/>
    <property type="match status" value="1"/>
</dbReference>
<keyword evidence="2" id="KW-0805">Transcription regulation</keyword>
<name>A0A2N3G603_9ACTN</name>
<dbReference type="GO" id="GO:0046914">
    <property type="term" value="F:transition metal ion binding"/>
    <property type="evidence" value="ECO:0007669"/>
    <property type="project" value="InterPro"/>
</dbReference>
<evidence type="ECO:0000313" key="7">
    <source>
        <dbReference type="Proteomes" id="UP000233654"/>
    </source>
</evidence>
<dbReference type="Pfam" id="PF01325">
    <property type="entry name" value="Fe_dep_repress"/>
    <property type="match status" value="1"/>
</dbReference>
<dbReference type="GO" id="GO:0003700">
    <property type="term" value="F:DNA-binding transcription factor activity"/>
    <property type="evidence" value="ECO:0007669"/>
    <property type="project" value="InterPro"/>
</dbReference>
<reference evidence="6 7" key="1">
    <citation type="journal article" date="2017" name="ISME J.">
        <title>Potential for microbial H2 and metal transformations associated with novel bacteria and archaea in deep terrestrial subsurface sediments.</title>
        <authorList>
            <person name="Hernsdorf A.W."/>
            <person name="Amano Y."/>
            <person name="Miyakawa K."/>
            <person name="Ise K."/>
            <person name="Suzuki Y."/>
            <person name="Anantharaman K."/>
            <person name="Probst A."/>
            <person name="Burstein D."/>
            <person name="Thomas B.C."/>
            <person name="Banfield J.F."/>
        </authorList>
    </citation>
    <scope>NUCLEOTIDE SEQUENCE [LARGE SCALE GENOMIC DNA]</scope>
    <source>
        <strain evidence="6">HGW-Actinobacteria-3</strain>
    </source>
</reference>
<dbReference type="SMART" id="SM00529">
    <property type="entry name" value="HTH_DTXR"/>
    <property type="match status" value="1"/>
</dbReference>
<dbReference type="InterPro" id="IPR036390">
    <property type="entry name" value="WH_DNA-bd_sf"/>
</dbReference>
<keyword evidence="3" id="KW-0238">DNA-binding</keyword>